<dbReference type="InterPro" id="IPR002491">
    <property type="entry name" value="ABC_transptr_periplasmic_BD"/>
</dbReference>
<evidence type="ECO:0000256" key="1">
    <source>
        <dbReference type="ARBA" id="ARBA00004196"/>
    </source>
</evidence>
<keyword evidence="8" id="KW-1185">Reference proteome</keyword>
<gene>
    <name evidence="7" type="ORF">M8445_16270</name>
</gene>
<proteinExistence type="inferred from homology"/>
<dbReference type="RefSeq" id="WP_273991030.1">
    <property type="nucleotide sequence ID" value="NZ_BAABQT010000004.1"/>
</dbReference>
<reference evidence="7 8" key="1">
    <citation type="submission" date="2022-12" db="EMBL/GenBank/DDBJ databases">
        <title>Genome Sequence of Deinococcus aquaticus Type Strain PB314.</title>
        <authorList>
            <person name="Albert C."/>
            <person name="Hill J."/>
            <person name="Boren L."/>
            <person name="Scholz-Ng S."/>
            <person name="Fatema N."/>
            <person name="Grosso R."/>
            <person name="Soboslay E."/>
            <person name="Tuohy J."/>
        </authorList>
    </citation>
    <scope>NUCLEOTIDE SEQUENCE [LARGE SCALE GENOMIC DNA]</scope>
    <source>
        <strain evidence="7 8">PB-314</strain>
        <plasmid evidence="7 8">pDATS01</plasmid>
    </source>
</reference>
<dbReference type="SUPFAM" id="SSF53807">
    <property type="entry name" value="Helical backbone' metal receptor"/>
    <property type="match status" value="1"/>
</dbReference>
<evidence type="ECO:0000256" key="4">
    <source>
        <dbReference type="ARBA" id="ARBA00022729"/>
    </source>
</evidence>
<accession>A0ABY7V7L7</accession>
<evidence type="ECO:0000256" key="2">
    <source>
        <dbReference type="ARBA" id="ARBA00008814"/>
    </source>
</evidence>
<dbReference type="PANTHER" id="PTHR30532:SF24">
    <property type="entry name" value="FERRIC ENTEROBACTIN-BINDING PERIPLASMIC PROTEIN FEPB"/>
    <property type="match status" value="1"/>
</dbReference>
<dbReference type="InterPro" id="IPR051313">
    <property type="entry name" value="Bact_iron-sidero_bind"/>
</dbReference>
<evidence type="ECO:0000259" key="6">
    <source>
        <dbReference type="PROSITE" id="PS50983"/>
    </source>
</evidence>
<sequence>MRLPSLQTLPLLALPLLTGTAAAAHYPVTVPHTSGQTTLRAEPRRVVALGPHALDLLLSLGVQPAAYGEAAQIATRDYGSPIRQIRYLGSRVTGAPINVGDRFNPNLEVLLSVKPDLIVGENYAAANYPALTRLAPTLLLHGIHSGDWQKSVVTLGRALNREPQARAVLSRHATLIRRAAQDVPAPLRGARALVVWNAGGPQRDVFTVLGPRDWTGGFFQSLGFRLVLPGSADPSLGEGYRKVSSEALAGLDADVVFLIASSRNTTAQARRDWQANPLAQRLNASRSGRVYVLDQQLFGRLRGPIGEELMIRELQRQWKP</sequence>
<comment type="subcellular location">
    <subcellularLocation>
        <location evidence="1">Cell envelope</location>
    </subcellularLocation>
</comment>
<dbReference type="PROSITE" id="PS50983">
    <property type="entry name" value="FE_B12_PBP"/>
    <property type="match status" value="1"/>
</dbReference>
<dbReference type="EMBL" id="CP115166">
    <property type="protein sequence ID" value="WDA60248.1"/>
    <property type="molecule type" value="Genomic_DNA"/>
</dbReference>
<evidence type="ECO:0000256" key="3">
    <source>
        <dbReference type="ARBA" id="ARBA00022448"/>
    </source>
</evidence>
<dbReference type="Gene3D" id="3.40.50.1980">
    <property type="entry name" value="Nitrogenase molybdenum iron protein domain"/>
    <property type="match status" value="2"/>
</dbReference>
<feature type="domain" description="Fe/B12 periplasmic-binding" evidence="6">
    <location>
        <begin position="45"/>
        <end position="320"/>
    </location>
</feature>
<comment type="similarity">
    <text evidence="2">Belongs to the bacterial solute-binding protein 8 family.</text>
</comment>
<feature type="chain" id="PRO_5046998515" evidence="5">
    <location>
        <begin position="24"/>
        <end position="320"/>
    </location>
</feature>
<keyword evidence="3" id="KW-0813">Transport</keyword>
<name>A0ABY7V7L7_9DEIO</name>
<organism evidence="7 8">
    <name type="scientific">Deinococcus aquaticus</name>
    <dbReference type="NCBI Taxonomy" id="328692"/>
    <lineage>
        <taxon>Bacteria</taxon>
        <taxon>Thermotogati</taxon>
        <taxon>Deinococcota</taxon>
        <taxon>Deinococci</taxon>
        <taxon>Deinococcales</taxon>
        <taxon>Deinococcaceae</taxon>
        <taxon>Deinococcus</taxon>
    </lineage>
</organism>
<geneLocation type="plasmid" evidence="7 8">
    <name>pDATS01</name>
</geneLocation>
<keyword evidence="4 5" id="KW-0732">Signal</keyword>
<keyword evidence="7" id="KW-0614">Plasmid</keyword>
<feature type="signal peptide" evidence="5">
    <location>
        <begin position="1"/>
        <end position="23"/>
    </location>
</feature>
<dbReference type="PANTHER" id="PTHR30532">
    <property type="entry name" value="IRON III DICITRATE-BINDING PERIPLASMIC PROTEIN"/>
    <property type="match status" value="1"/>
</dbReference>
<evidence type="ECO:0000313" key="8">
    <source>
        <dbReference type="Proteomes" id="UP001217044"/>
    </source>
</evidence>
<evidence type="ECO:0000256" key="5">
    <source>
        <dbReference type="SAM" id="SignalP"/>
    </source>
</evidence>
<dbReference type="CDD" id="cd01146">
    <property type="entry name" value="FhuD"/>
    <property type="match status" value="1"/>
</dbReference>
<protein>
    <submittedName>
        <fullName evidence="7">Iron-siderophore ABC transporter substrate-binding protein</fullName>
    </submittedName>
</protein>
<dbReference type="Proteomes" id="UP001217044">
    <property type="component" value="Plasmid pDATS01"/>
</dbReference>
<dbReference type="Pfam" id="PF01497">
    <property type="entry name" value="Peripla_BP_2"/>
    <property type="match status" value="1"/>
</dbReference>
<evidence type="ECO:0000313" key="7">
    <source>
        <dbReference type="EMBL" id="WDA60248.1"/>
    </source>
</evidence>